<evidence type="ECO:0000313" key="12">
    <source>
        <dbReference type="WBParaSite" id="L893_g33286.t1"/>
    </source>
</evidence>
<dbReference type="PANTHER" id="PTHR13141:SF4">
    <property type="entry name" value="TRANSMEMBRANE PROTEIN 242"/>
    <property type="match status" value="1"/>
</dbReference>
<dbReference type="PANTHER" id="PTHR13141">
    <property type="entry name" value="TRANSMEMBRANE PROTEIN 242"/>
    <property type="match status" value="1"/>
</dbReference>
<keyword evidence="11" id="KW-1185">Reference proteome</keyword>
<evidence type="ECO:0000256" key="7">
    <source>
        <dbReference type="ARBA" id="ARBA00023128"/>
    </source>
</evidence>
<evidence type="ECO:0000256" key="1">
    <source>
        <dbReference type="ARBA" id="ARBA00004448"/>
    </source>
</evidence>
<evidence type="ECO:0000256" key="2">
    <source>
        <dbReference type="ARBA" id="ARBA00007570"/>
    </source>
</evidence>
<comment type="subcellular location">
    <subcellularLocation>
        <location evidence="1">Mitochondrion inner membrane</location>
        <topology evidence="1">Multi-pass membrane protein</topology>
    </subcellularLocation>
</comment>
<keyword evidence="7" id="KW-0496">Mitochondrion</keyword>
<keyword evidence="5" id="KW-0999">Mitochondrion inner membrane</keyword>
<reference evidence="12" key="1">
    <citation type="submission" date="2016-11" db="UniProtKB">
        <authorList>
            <consortium name="WormBaseParasite"/>
        </authorList>
    </citation>
    <scope>IDENTIFICATION</scope>
</reference>
<proteinExistence type="inferred from homology"/>
<keyword evidence="8 10" id="KW-0472">Membrane</keyword>
<evidence type="ECO:0000256" key="10">
    <source>
        <dbReference type="SAM" id="Phobius"/>
    </source>
</evidence>
<evidence type="ECO:0000256" key="5">
    <source>
        <dbReference type="ARBA" id="ARBA00022792"/>
    </source>
</evidence>
<evidence type="ECO:0000313" key="11">
    <source>
        <dbReference type="Proteomes" id="UP000095287"/>
    </source>
</evidence>
<feature type="transmembrane region" description="Helical" evidence="10">
    <location>
        <begin position="76"/>
        <end position="101"/>
    </location>
</feature>
<keyword evidence="4 10" id="KW-0812">Transmembrane</keyword>
<dbReference type="InterPro" id="IPR009792">
    <property type="entry name" value="TMEM242"/>
</dbReference>
<keyword evidence="6 10" id="KW-1133">Transmembrane helix</keyword>
<protein>
    <recommendedName>
        <fullName evidence="3">Transmembrane protein 242</fullName>
    </recommendedName>
</protein>
<dbReference type="GO" id="GO:0005743">
    <property type="term" value="C:mitochondrial inner membrane"/>
    <property type="evidence" value="ECO:0007669"/>
    <property type="project" value="UniProtKB-SubCell"/>
</dbReference>
<evidence type="ECO:0000256" key="4">
    <source>
        <dbReference type="ARBA" id="ARBA00022692"/>
    </source>
</evidence>
<dbReference type="WBParaSite" id="L893_g33286.t1">
    <property type="protein sequence ID" value="L893_g33286.t1"/>
    <property type="gene ID" value="L893_g33286"/>
</dbReference>
<dbReference type="AlphaFoldDB" id="A0A1I8A5R1"/>
<evidence type="ECO:0000256" key="6">
    <source>
        <dbReference type="ARBA" id="ARBA00022989"/>
    </source>
</evidence>
<dbReference type="Proteomes" id="UP000095287">
    <property type="component" value="Unplaced"/>
</dbReference>
<comment type="similarity">
    <text evidence="2">Belongs to the TMEM242 family.</text>
</comment>
<sequence length="156" mass="16487">MGNELEATDSTVAKIEQCCSSFSITPGFIKLLCGFTAASFFGVGIRSAWNQTRGAERREHLTRVKVLSGVGFASRALATATVISVSGFSLLIVGVSALLNVNSPRQFGDRMKAVFGDSLRISKKDADGQSITSLTELFEQAAAQPKPVEVTPASAN</sequence>
<evidence type="ECO:0000256" key="9">
    <source>
        <dbReference type="ARBA" id="ARBA00045905"/>
    </source>
</evidence>
<organism evidence="11 12">
    <name type="scientific">Steinernema glaseri</name>
    <dbReference type="NCBI Taxonomy" id="37863"/>
    <lineage>
        <taxon>Eukaryota</taxon>
        <taxon>Metazoa</taxon>
        <taxon>Ecdysozoa</taxon>
        <taxon>Nematoda</taxon>
        <taxon>Chromadorea</taxon>
        <taxon>Rhabditida</taxon>
        <taxon>Tylenchina</taxon>
        <taxon>Panagrolaimomorpha</taxon>
        <taxon>Strongyloidoidea</taxon>
        <taxon>Steinernematidae</taxon>
        <taxon>Steinernema</taxon>
    </lineage>
</organism>
<evidence type="ECO:0000256" key="3">
    <source>
        <dbReference type="ARBA" id="ARBA00013934"/>
    </source>
</evidence>
<name>A0A1I8A5R1_9BILA</name>
<evidence type="ECO:0000256" key="8">
    <source>
        <dbReference type="ARBA" id="ARBA00023136"/>
    </source>
</evidence>
<accession>A0A1I8A5R1</accession>
<comment type="function">
    <text evidence="9">Scaffold protein that participates in the c-ring assembly of mitochondrial ATP synthase (F(1)F(0) ATP synthase or complex V) by facilitating the membrane insertion and oligomer formation of the subunit c/ATP5MC3. Participates in the incorporation of the c-ring into vestigial complexes. Additionally influences the incorporation of subunits MT-ATP6, MT-ATP8, ATP5MJ, and ATP5MK in the ATP synthase.</text>
</comment>